<name>A0A9N8W300_9GLOM</name>
<evidence type="ECO:0000313" key="1">
    <source>
        <dbReference type="EMBL" id="CAG8475394.1"/>
    </source>
</evidence>
<gene>
    <name evidence="1" type="ORF">CPELLU_LOCUS1270</name>
</gene>
<proteinExistence type="predicted"/>
<organism evidence="1 2">
    <name type="scientific">Cetraspora pellucida</name>
    <dbReference type="NCBI Taxonomy" id="1433469"/>
    <lineage>
        <taxon>Eukaryota</taxon>
        <taxon>Fungi</taxon>
        <taxon>Fungi incertae sedis</taxon>
        <taxon>Mucoromycota</taxon>
        <taxon>Glomeromycotina</taxon>
        <taxon>Glomeromycetes</taxon>
        <taxon>Diversisporales</taxon>
        <taxon>Gigasporaceae</taxon>
        <taxon>Cetraspora</taxon>
    </lineage>
</organism>
<evidence type="ECO:0000313" key="2">
    <source>
        <dbReference type="Proteomes" id="UP000789759"/>
    </source>
</evidence>
<protein>
    <submittedName>
        <fullName evidence="1">8574_t:CDS:1</fullName>
    </submittedName>
</protein>
<dbReference type="AlphaFoldDB" id="A0A9N8W300"/>
<reference evidence="1" key="1">
    <citation type="submission" date="2021-06" db="EMBL/GenBank/DDBJ databases">
        <authorList>
            <person name="Kallberg Y."/>
            <person name="Tangrot J."/>
            <person name="Rosling A."/>
        </authorList>
    </citation>
    <scope>NUCLEOTIDE SEQUENCE</scope>
    <source>
        <strain evidence="1">FL966</strain>
    </source>
</reference>
<dbReference type="EMBL" id="CAJVQA010000449">
    <property type="protein sequence ID" value="CAG8475394.1"/>
    <property type="molecule type" value="Genomic_DNA"/>
</dbReference>
<sequence>MLSDKVLLNANDCRINEPTDLNPISDAFVLKFATYKFCVMIINH</sequence>
<dbReference type="Proteomes" id="UP000789759">
    <property type="component" value="Unassembled WGS sequence"/>
</dbReference>
<accession>A0A9N8W300</accession>
<keyword evidence="2" id="KW-1185">Reference proteome</keyword>
<comment type="caution">
    <text evidence="1">The sequence shown here is derived from an EMBL/GenBank/DDBJ whole genome shotgun (WGS) entry which is preliminary data.</text>
</comment>